<dbReference type="Proteomes" id="UP000007590">
    <property type="component" value="Chromosome"/>
</dbReference>
<evidence type="ECO:0000259" key="5">
    <source>
        <dbReference type="PROSITE" id="PS51123"/>
    </source>
</evidence>
<dbReference type="PROSITE" id="PS51123">
    <property type="entry name" value="OMPA_2"/>
    <property type="match status" value="1"/>
</dbReference>
<protein>
    <submittedName>
        <fullName evidence="6">Outer membrane protein/peptidoglycan-associated (Lipo)protein</fullName>
    </submittedName>
</protein>
<keyword evidence="7" id="KW-1185">Reference proteome</keyword>
<organism evidence="6 7">
    <name type="scientific">Solitalea canadensis (strain ATCC 29591 / DSM 3403 / JCM 21819 / LMG 8368 / NBRC 15130 / NCIMB 12057 / USAM 9D)</name>
    <name type="common">Flexibacter canadensis</name>
    <dbReference type="NCBI Taxonomy" id="929556"/>
    <lineage>
        <taxon>Bacteria</taxon>
        <taxon>Pseudomonadati</taxon>
        <taxon>Bacteroidota</taxon>
        <taxon>Sphingobacteriia</taxon>
        <taxon>Sphingobacteriales</taxon>
        <taxon>Sphingobacteriaceae</taxon>
        <taxon>Solitalea</taxon>
    </lineage>
</organism>
<dbReference type="PANTHER" id="PTHR30329">
    <property type="entry name" value="STATOR ELEMENT OF FLAGELLAR MOTOR COMPLEX"/>
    <property type="match status" value="1"/>
</dbReference>
<dbReference type="CDD" id="cd07185">
    <property type="entry name" value="OmpA_C-like"/>
    <property type="match status" value="1"/>
</dbReference>
<dbReference type="SUPFAM" id="SSF82171">
    <property type="entry name" value="DPP6 N-terminal domain-like"/>
    <property type="match status" value="1"/>
</dbReference>
<dbReference type="PANTHER" id="PTHR30329:SF21">
    <property type="entry name" value="LIPOPROTEIN YIAD-RELATED"/>
    <property type="match status" value="1"/>
</dbReference>
<comment type="subcellular location">
    <subcellularLocation>
        <location evidence="1">Cell outer membrane</location>
    </subcellularLocation>
</comment>
<sequence>MHQVFGQATLREAQRQTELLNYNEAISLYEKAFEKKESLLAAKGLAESYRQLNNYQFAESWYAKVVQIDGHEPIDVFYYAEALRNNSKYTEAKEWYQKYQQEAGTEALPNTNKLIASCDSAHNWMLKPVNFTFRLDTSLNTAESDWGAVPYKNGIVFTSDRILNANYMKENRFLFFNANNNLKKSYYGWTGLPYLKLFYAEKEGNGWKEPQLFSGNLNGEFHNGPATFSKNGKEVFFTRTRGITNSKSYTDDKKKRKDYTIKLELYFSKYDETTNSWSDPQPFAYNSPLEYSVSDACFSPDGNFLYFASDMPGGAGQSDLYYCKRLNDGSWDKPINMTTLNTAGNERFPSFDNNNYLYYASNGRGGMGGLDVYVTQYKVGADQWSAPKNVGYPVNTPQDDFNLVFNEDGKSGYLSSNRSGGKGMDDIYQFVKKDLKFRLEGTVVNKKTGQPIGNAVVTLYNQNSNTNIKASTNEIGAFAFNLDENTDYSITAEKTNFITSRKDSLSTKGYEESKTLYAKLALNIDSIELNKGIRLDNIYYDFDKWSIRKDATQELNRLVQVMNDNPTMVIELGSHTDSRGSDSYNLQLSQKRAESAVAYIVSKGIDQKRITAKGYGETKPVNHCVNGTKCSDAEFQLNRRTEFAIIRY</sequence>
<dbReference type="Pfam" id="PF07676">
    <property type="entry name" value="PD40"/>
    <property type="match status" value="2"/>
</dbReference>
<dbReference type="Gene3D" id="1.25.40.10">
    <property type="entry name" value="Tetratricopeptide repeat domain"/>
    <property type="match status" value="1"/>
</dbReference>
<dbReference type="eggNOG" id="COG0457">
    <property type="taxonomic scope" value="Bacteria"/>
</dbReference>
<accession>H8KUI7</accession>
<dbReference type="KEGG" id="scn:Solca_2370"/>
<dbReference type="HOGENOM" id="CLU_014978_0_0_10"/>
<gene>
    <name evidence="6" type="ordered locus">Solca_2370</name>
</gene>
<dbReference type="eggNOG" id="COG2885">
    <property type="taxonomic scope" value="Bacteria"/>
</dbReference>
<dbReference type="InterPro" id="IPR011990">
    <property type="entry name" value="TPR-like_helical_dom_sf"/>
</dbReference>
<evidence type="ECO:0000256" key="3">
    <source>
        <dbReference type="ARBA" id="ARBA00023237"/>
    </source>
</evidence>
<name>H8KUI7_SOLCM</name>
<reference evidence="6" key="1">
    <citation type="submission" date="2012-02" db="EMBL/GenBank/DDBJ databases">
        <title>The complete genome of Solitalea canadensis DSM 3403.</title>
        <authorList>
            <consortium name="US DOE Joint Genome Institute (JGI-PGF)"/>
            <person name="Lucas S."/>
            <person name="Copeland A."/>
            <person name="Lapidus A."/>
            <person name="Glavina del Rio T."/>
            <person name="Dalin E."/>
            <person name="Tice H."/>
            <person name="Bruce D."/>
            <person name="Goodwin L."/>
            <person name="Pitluck S."/>
            <person name="Peters L."/>
            <person name="Ovchinnikova G."/>
            <person name="Lu M."/>
            <person name="Kyrpides N."/>
            <person name="Mavromatis K."/>
            <person name="Ivanova N."/>
            <person name="Brettin T."/>
            <person name="Detter J.C."/>
            <person name="Han C."/>
            <person name="Larimer F."/>
            <person name="Land M."/>
            <person name="Hauser L."/>
            <person name="Markowitz V."/>
            <person name="Cheng J.-F."/>
            <person name="Hugenholtz P."/>
            <person name="Woyke T."/>
            <person name="Wu D."/>
            <person name="Spring S."/>
            <person name="Schroeder M."/>
            <person name="Kopitz M."/>
            <person name="Brambilla E."/>
            <person name="Klenk H.-P."/>
            <person name="Eisen J.A."/>
        </authorList>
    </citation>
    <scope>NUCLEOTIDE SEQUENCE</scope>
    <source>
        <strain evidence="6">DSM 3403</strain>
    </source>
</reference>
<dbReference type="PRINTS" id="PR01021">
    <property type="entry name" value="OMPADOMAIN"/>
</dbReference>
<dbReference type="AlphaFoldDB" id="H8KUI7"/>
<dbReference type="Pfam" id="PF13620">
    <property type="entry name" value="CarboxypepD_reg"/>
    <property type="match status" value="1"/>
</dbReference>
<evidence type="ECO:0000313" key="7">
    <source>
        <dbReference type="Proteomes" id="UP000007590"/>
    </source>
</evidence>
<dbReference type="SUPFAM" id="SSF49464">
    <property type="entry name" value="Carboxypeptidase regulatory domain-like"/>
    <property type="match status" value="1"/>
</dbReference>
<dbReference type="SUPFAM" id="SSF103088">
    <property type="entry name" value="OmpA-like"/>
    <property type="match status" value="1"/>
</dbReference>
<dbReference type="Pfam" id="PF00691">
    <property type="entry name" value="OmpA"/>
    <property type="match status" value="1"/>
</dbReference>
<dbReference type="InterPro" id="IPR006664">
    <property type="entry name" value="OMP_bac"/>
</dbReference>
<dbReference type="SUPFAM" id="SSF48452">
    <property type="entry name" value="TPR-like"/>
    <property type="match status" value="1"/>
</dbReference>
<dbReference type="InterPro" id="IPR006665">
    <property type="entry name" value="OmpA-like"/>
</dbReference>
<dbReference type="InterPro" id="IPR036737">
    <property type="entry name" value="OmpA-like_sf"/>
</dbReference>
<keyword evidence="2 4" id="KW-0472">Membrane</keyword>
<dbReference type="InterPro" id="IPR050330">
    <property type="entry name" value="Bact_OuterMem_StrucFunc"/>
</dbReference>
<evidence type="ECO:0000313" key="6">
    <source>
        <dbReference type="EMBL" id="AFD07411.1"/>
    </source>
</evidence>
<evidence type="ECO:0000256" key="4">
    <source>
        <dbReference type="PROSITE-ProRule" id="PRU00473"/>
    </source>
</evidence>
<dbReference type="Gene3D" id="2.60.40.1120">
    <property type="entry name" value="Carboxypeptidase-like, regulatory domain"/>
    <property type="match status" value="1"/>
</dbReference>
<dbReference type="InterPro" id="IPR008969">
    <property type="entry name" value="CarboxyPept-like_regulatory"/>
</dbReference>
<dbReference type="Gene3D" id="3.30.1330.60">
    <property type="entry name" value="OmpA-like domain"/>
    <property type="match status" value="1"/>
</dbReference>
<keyword evidence="3" id="KW-0998">Cell outer membrane</keyword>
<dbReference type="EMBL" id="CP003349">
    <property type="protein sequence ID" value="AFD07411.1"/>
    <property type="molecule type" value="Genomic_DNA"/>
</dbReference>
<dbReference type="GO" id="GO:0009279">
    <property type="term" value="C:cell outer membrane"/>
    <property type="evidence" value="ECO:0007669"/>
    <property type="project" value="UniProtKB-SubCell"/>
</dbReference>
<evidence type="ECO:0000256" key="1">
    <source>
        <dbReference type="ARBA" id="ARBA00004442"/>
    </source>
</evidence>
<evidence type="ECO:0000256" key="2">
    <source>
        <dbReference type="ARBA" id="ARBA00023136"/>
    </source>
</evidence>
<dbReference type="STRING" id="929556.Solca_2370"/>
<proteinExistence type="predicted"/>
<dbReference type="InterPro" id="IPR011659">
    <property type="entry name" value="WD40"/>
</dbReference>
<feature type="domain" description="OmpA-like" evidence="5">
    <location>
        <begin position="527"/>
        <end position="648"/>
    </location>
</feature>